<gene>
    <name evidence="1" type="ORF">GCM10009125_00420</name>
</gene>
<dbReference type="Proteomes" id="UP001501176">
    <property type="component" value="Unassembled WGS sequence"/>
</dbReference>
<reference evidence="2" key="1">
    <citation type="journal article" date="2019" name="Int. J. Syst. Evol. Microbiol.">
        <title>The Global Catalogue of Microorganisms (GCM) 10K type strain sequencing project: providing services to taxonomists for standard genome sequencing and annotation.</title>
        <authorList>
            <consortium name="The Broad Institute Genomics Platform"/>
            <consortium name="The Broad Institute Genome Sequencing Center for Infectious Disease"/>
            <person name="Wu L."/>
            <person name="Ma J."/>
        </authorList>
    </citation>
    <scope>NUCLEOTIDE SEQUENCE [LARGE SCALE GENOMIC DNA]</scope>
    <source>
        <strain evidence="2">JCM 16240</strain>
    </source>
</reference>
<keyword evidence="2" id="KW-1185">Reference proteome</keyword>
<evidence type="ECO:0000313" key="1">
    <source>
        <dbReference type="EMBL" id="GAA0215302.1"/>
    </source>
</evidence>
<evidence type="ECO:0008006" key="3">
    <source>
        <dbReference type="Google" id="ProtNLM"/>
    </source>
</evidence>
<name>A0ABP3CTS5_9BURK</name>
<accession>A0ABP3CTS5</accession>
<dbReference type="RefSeq" id="WP_343819478.1">
    <property type="nucleotide sequence ID" value="NZ_BAAAFN010000003.1"/>
</dbReference>
<sequence length="142" mass="16822">MHSVIVEPAAEQDLDEMWESKEPDAEDAVALIEAALEEIAYDEEFLSRMWRRREMRHSEPTVEADRIVVQWHRGRNLHRLKIWDFPENGGGLIGWRVVYAYDGRCDSYHILGIIRRDINYDEQHPHFQRIVKDYDALGIPSY</sequence>
<evidence type="ECO:0000313" key="2">
    <source>
        <dbReference type="Proteomes" id="UP001501176"/>
    </source>
</evidence>
<protein>
    <recommendedName>
        <fullName evidence="3">Type II toxin-antitoxin system RelE/ParE family toxin</fullName>
    </recommendedName>
</protein>
<dbReference type="EMBL" id="BAAAFN010000003">
    <property type="protein sequence ID" value="GAA0215302.1"/>
    <property type="molecule type" value="Genomic_DNA"/>
</dbReference>
<proteinExistence type="predicted"/>
<organism evidence="1 2">
    <name type="scientific">Castellaniella daejeonensis</name>
    <dbReference type="NCBI Taxonomy" id="659013"/>
    <lineage>
        <taxon>Bacteria</taxon>
        <taxon>Pseudomonadati</taxon>
        <taxon>Pseudomonadota</taxon>
        <taxon>Betaproteobacteria</taxon>
        <taxon>Burkholderiales</taxon>
        <taxon>Alcaligenaceae</taxon>
        <taxon>Castellaniella</taxon>
    </lineage>
</organism>
<comment type="caution">
    <text evidence="1">The sequence shown here is derived from an EMBL/GenBank/DDBJ whole genome shotgun (WGS) entry which is preliminary data.</text>
</comment>